<dbReference type="OrthoDB" id="190500at2"/>
<protein>
    <recommendedName>
        <fullName evidence="2">CRISPR type III-associated protein domain-containing protein</fullName>
    </recommendedName>
</protein>
<dbReference type="InterPro" id="IPR005537">
    <property type="entry name" value="RAMP_III_fam"/>
</dbReference>
<dbReference type="GO" id="GO:0051607">
    <property type="term" value="P:defense response to virus"/>
    <property type="evidence" value="ECO:0007669"/>
    <property type="project" value="UniProtKB-KW"/>
</dbReference>
<accession>A0A7U7J4P3</accession>
<evidence type="ECO:0000256" key="1">
    <source>
        <dbReference type="ARBA" id="ARBA00023118"/>
    </source>
</evidence>
<dbReference type="NCBIfam" id="TIGR01894">
    <property type="entry name" value="cas_TM1795_cmr1"/>
    <property type="match status" value="1"/>
</dbReference>
<dbReference type="RefSeq" id="WP_034435135.1">
    <property type="nucleotide sequence ID" value="NZ_CBTK010000261.1"/>
</dbReference>
<dbReference type="Pfam" id="PF03787">
    <property type="entry name" value="RAMPs"/>
    <property type="match status" value="1"/>
</dbReference>
<comment type="caution">
    <text evidence="3">The sequence shown here is derived from an EMBL/GenBank/DDBJ whole genome shotgun (WGS) entry which is preliminary data.</text>
</comment>
<gene>
    <name evidence="3" type="ORF">BN874_460096</name>
</gene>
<dbReference type="InterPro" id="IPR007522">
    <property type="entry name" value="CRISPR-assoc_prot_TM1795"/>
</dbReference>
<sequence length="328" mass="36266">MTVLTATYRIVTPMFIGNAEQKADSVRPPSIKGALRFWWRALNWGKSLSEAGTTTEALKRLYREERRLFGTAAVVEDDRSLGQGVFLLRVSQQPRITLETVWPQNNTGSGYLGYGLMATHDQLHREGLKEGADFRLELRFKPGTPSADVDVLIETLRAWSLFGGLGSRARRGFGSITLLELNGQDAQIDQSAYEAAARRILSDAVEVKAFPPYTAFNGHARFGIVATGREARETHNQAGLAYKNHRGQSSALRGDVKIPFGLPLQGVDPDHRRASPLLFHVHALCDNRFAAAVLYLPAAFHHEPRYQPADLAGFYRNVAGFVPAEAHS</sequence>
<reference evidence="3 4" key="1">
    <citation type="journal article" date="2014" name="ISME J.">
        <title>Candidatus Competibacter-lineage genomes retrieved from metagenomes reveal functional metabolic diversity.</title>
        <authorList>
            <person name="McIlroy S.J."/>
            <person name="Albertsen M."/>
            <person name="Andresen E.K."/>
            <person name="Saunders A.M."/>
            <person name="Kristiansen R."/>
            <person name="Stokholm-Bjerregaard M."/>
            <person name="Nielsen K.L."/>
            <person name="Nielsen P.H."/>
        </authorList>
    </citation>
    <scope>NUCLEOTIDE SEQUENCE [LARGE SCALE GENOMIC DNA]</scope>
    <source>
        <strain evidence="3 4">Run_B_J11</strain>
    </source>
</reference>
<evidence type="ECO:0000259" key="2">
    <source>
        <dbReference type="Pfam" id="PF03787"/>
    </source>
</evidence>
<proteinExistence type="predicted"/>
<evidence type="ECO:0000313" key="3">
    <source>
        <dbReference type="EMBL" id="CDH46475.1"/>
    </source>
</evidence>
<keyword evidence="1" id="KW-0051">Antiviral defense</keyword>
<dbReference type="EMBL" id="CBTK010000261">
    <property type="protein sequence ID" value="CDH46475.1"/>
    <property type="molecule type" value="Genomic_DNA"/>
</dbReference>
<feature type="domain" description="CRISPR type III-associated protein" evidence="2">
    <location>
        <begin position="8"/>
        <end position="176"/>
    </location>
</feature>
<dbReference type="AlphaFoldDB" id="A0A7U7J4P3"/>
<name>A0A7U7J4P3_9GAMM</name>
<dbReference type="Proteomes" id="UP000019184">
    <property type="component" value="Unassembled WGS sequence"/>
</dbReference>
<organism evidence="3 4">
    <name type="scientific">Candidatus Contendobacter odensis Run_B_J11</name>
    <dbReference type="NCBI Taxonomy" id="1400861"/>
    <lineage>
        <taxon>Bacteria</taxon>
        <taxon>Pseudomonadati</taxon>
        <taxon>Pseudomonadota</taxon>
        <taxon>Gammaproteobacteria</taxon>
        <taxon>Candidatus Competibacteraceae</taxon>
        <taxon>Candidatus Contendibacter</taxon>
    </lineage>
</organism>
<evidence type="ECO:0000313" key="4">
    <source>
        <dbReference type="Proteomes" id="UP000019184"/>
    </source>
</evidence>
<keyword evidence="4" id="KW-1185">Reference proteome</keyword>